<evidence type="ECO:0000313" key="3">
    <source>
        <dbReference type="Proteomes" id="UP001190700"/>
    </source>
</evidence>
<feature type="compositionally biased region" description="Polar residues" evidence="1">
    <location>
        <begin position="89"/>
        <end position="102"/>
    </location>
</feature>
<evidence type="ECO:0000313" key="2">
    <source>
        <dbReference type="EMBL" id="KAK3241226.1"/>
    </source>
</evidence>
<name>A0AAE0BR20_9CHLO</name>
<feature type="region of interest" description="Disordered" evidence="1">
    <location>
        <begin position="86"/>
        <end position="112"/>
    </location>
</feature>
<protein>
    <submittedName>
        <fullName evidence="2">Uncharacterized protein</fullName>
    </submittedName>
</protein>
<dbReference type="EMBL" id="LGRX02033440">
    <property type="protein sequence ID" value="KAK3241226.1"/>
    <property type="molecule type" value="Genomic_DNA"/>
</dbReference>
<proteinExistence type="predicted"/>
<accession>A0AAE0BR20</accession>
<dbReference type="AlphaFoldDB" id="A0AAE0BR20"/>
<reference evidence="2 3" key="1">
    <citation type="journal article" date="2015" name="Genome Biol. Evol.">
        <title>Comparative Genomics of a Bacterivorous Green Alga Reveals Evolutionary Causalities and Consequences of Phago-Mixotrophic Mode of Nutrition.</title>
        <authorList>
            <person name="Burns J.A."/>
            <person name="Paasch A."/>
            <person name="Narechania A."/>
            <person name="Kim E."/>
        </authorList>
    </citation>
    <scope>NUCLEOTIDE SEQUENCE [LARGE SCALE GENOMIC DNA]</scope>
    <source>
        <strain evidence="2 3">PLY_AMNH</strain>
    </source>
</reference>
<dbReference type="Proteomes" id="UP001190700">
    <property type="component" value="Unassembled WGS sequence"/>
</dbReference>
<sequence>MRFDEYGEACGHGAALAQCDAQAAAAQRNVDPIHNGLAQEKKVADSSQDSSKPSEHTALGQRDALPTAAHRDVVPLELAALAQCDAQPTAAQRSNETPNLITLRSDIYASAN</sequence>
<feature type="region of interest" description="Disordered" evidence="1">
    <location>
        <begin position="30"/>
        <end position="70"/>
    </location>
</feature>
<gene>
    <name evidence="2" type="ORF">CYMTET_48977</name>
</gene>
<comment type="caution">
    <text evidence="2">The sequence shown here is derived from an EMBL/GenBank/DDBJ whole genome shotgun (WGS) entry which is preliminary data.</text>
</comment>
<keyword evidence="3" id="KW-1185">Reference proteome</keyword>
<organism evidence="2 3">
    <name type="scientific">Cymbomonas tetramitiformis</name>
    <dbReference type="NCBI Taxonomy" id="36881"/>
    <lineage>
        <taxon>Eukaryota</taxon>
        <taxon>Viridiplantae</taxon>
        <taxon>Chlorophyta</taxon>
        <taxon>Pyramimonadophyceae</taxon>
        <taxon>Pyramimonadales</taxon>
        <taxon>Pyramimonadaceae</taxon>
        <taxon>Cymbomonas</taxon>
    </lineage>
</organism>
<evidence type="ECO:0000256" key="1">
    <source>
        <dbReference type="SAM" id="MobiDB-lite"/>
    </source>
</evidence>